<feature type="compositionally biased region" description="Polar residues" evidence="1">
    <location>
        <begin position="217"/>
        <end position="231"/>
    </location>
</feature>
<keyword evidence="2" id="KW-1133">Transmembrane helix</keyword>
<dbReference type="PANTHER" id="PTHR43751">
    <property type="entry name" value="SULFATASE"/>
    <property type="match status" value="1"/>
</dbReference>
<feature type="compositionally biased region" description="Basic and acidic residues" evidence="1">
    <location>
        <begin position="204"/>
        <end position="213"/>
    </location>
</feature>
<feature type="transmembrane region" description="Helical" evidence="2">
    <location>
        <begin position="25"/>
        <end position="44"/>
    </location>
</feature>
<feature type="domain" description="Sulfatase N-terminal" evidence="3">
    <location>
        <begin position="464"/>
        <end position="737"/>
    </location>
</feature>
<evidence type="ECO:0000256" key="1">
    <source>
        <dbReference type="SAM" id="MobiDB-lite"/>
    </source>
</evidence>
<sequence length="878" mass="98925">MLLNPRFYARWLVHALGPRLANSRFAFAFTVLAVLGAKAVHIIARHDALSTNQIGLWMYSFLAQDFAVLILIRLLLDDSIAAVSSSALRTALSYLGNALLVYNLVLGFAATTFFAVIGSEIHWHHAALASVSSSRAFIPTGIFIFFGITLVMIALSWVLQDFLYGMFGFYANVVSACCSFVSRLFSRCVPCCRPMPYTKLPGQDIEHNHRPSEDYTDSNSGSEDVINSGSGSEILTQPPIVFRLLSRGLATVKISISSASLYSVFNFIMHFLATASLLVFIGFRLARPDDGSLTFIAWTTGLLPFVSYKSLSPSLENLRPIYGTGLQHEWDHVTALTEPIPMPWLPKKETEGFEDWYRNVVHYNASADPMKIDNLDEPLLPELKNELKDLDIRHVVLFFMESVRNDVFPIKKNGLVWNRLAETWPENKLPQNVQDRLARLTPTANFITGDYDDGFDHKEPHRKRGGAHFTNYYTAGTYTLKSLPATICGMGPLIGDFNLDWKHHMYQPCLPHIFQALNNMTTTHAQSGPYAKSKWQSYFYQTATLQFNQFDKLMRKIGFLEENTIDVEYLRSSKAKHGPVTIPYTNYFGFEEEPLIDYIHDAFASAKEKDERVFLTHITSTTHHPFVLPLNAKDKYLPLSNGLDELSHYINTQGYSDQWIQKFFNILDKQGVSNQTLVIFVGDHGTSLAENDIASSYYNPNIGNDHVPLVISHPQLPAFNVDSAVSGIQVLPTILDFLLETGSLNEASREAIRGLVRNYEGQSLIRPQKVVNKKTGQGNWQFTTVNPGRAQLVARDARHPERRLIIPVLNSVKWRLSNIIDDPREENSVQASGFAAFLKGVEKKHGIEVAKWAEEGAFVARYFATENAKRWHYGPYAT</sequence>
<evidence type="ECO:0000256" key="2">
    <source>
        <dbReference type="SAM" id="Phobius"/>
    </source>
</evidence>
<dbReference type="Gene3D" id="3.40.720.10">
    <property type="entry name" value="Alkaline Phosphatase, subunit A"/>
    <property type="match status" value="1"/>
</dbReference>
<name>A0A0B7K861_BIOOC</name>
<protein>
    <recommendedName>
        <fullName evidence="3">Sulfatase N-terminal domain-containing protein</fullName>
    </recommendedName>
</protein>
<evidence type="ECO:0000259" key="3">
    <source>
        <dbReference type="Pfam" id="PF00884"/>
    </source>
</evidence>
<feature type="transmembrane region" description="Helical" evidence="2">
    <location>
        <begin position="137"/>
        <end position="158"/>
    </location>
</feature>
<gene>
    <name evidence="4" type="ORF">BN869_000007795_1</name>
</gene>
<dbReference type="AlphaFoldDB" id="A0A0B7K861"/>
<reference evidence="4" key="1">
    <citation type="submission" date="2015-01" db="EMBL/GenBank/DDBJ databases">
        <authorList>
            <person name="Durling Mikael"/>
        </authorList>
    </citation>
    <scope>NUCLEOTIDE SEQUENCE</scope>
</reference>
<feature type="transmembrane region" description="Helical" evidence="2">
    <location>
        <begin position="56"/>
        <end position="76"/>
    </location>
</feature>
<dbReference type="InterPro" id="IPR000917">
    <property type="entry name" value="Sulfatase_N"/>
</dbReference>
<keyword evidence="2" id="KW-0472">Membrane</keyword>
<dbReference type="InterPro" id="IPR052701">
    <property type="entry name" value="GAG_Ulvan_Degrading_Sulfatases"/>
</dbReference>
<dbReference type="SUPFAM" id="SSF53649">
    <property type="entry name" value="Alkaline phosphatase-like"/>
    <property type="match status" value="1"/>
</dbReference>
<dbReference type="InterPro" id="IPR017850">
    <property type="entry name" value="Alkaline_phosphatase_core_sf"/>
</dbReference>
<dbReference type="Pfam" id="PF00884">
    <property type="entry name" value="Sulfatase"/>
    <property type="match status" value="1"/>
</dbReference>
<keyword evidence="2" id="KW-0812">Transmembrane</keyword>
<feature type="transmembrane region" description="Helical" evidence="2">
    <location>
        <begin position="264"/>
        <end position="286"/>
    </location>
</feature>
<accession>A0A0B7K861</accession>
<proteinExistence type="predicted"/>
<evidence type="ECO:0000313" key="4">
    <source>
        <dbReference type="EMBL" id="CEO51737.1"/>
    </source>
</evidence>
<dbReference type="PANTHER" id="PTHR43751:SF3">
    <property type="entry name" value="SULFATASE N-TERMINAL DOMAIN-CONTAINING PROTEIN"/>
    <property type="match status" value="1"/>
</dbReference>
<feature type="region of interest" description="Disordered" evidence="1">
    <location>
        <begin position="203"/>
        <end position="231"/>
    </location>
</feature>
<dbReference type="EMBL" id="CDPU01000024">
    <property type="protein sequence ID" value="CEO51737.1"/>
    <property type="molecule type" value="Genomic_DNA"/>
</dbReference>
<feature type="transmembrane region" description="Helical" evidence="2">
    <location>
        <begin position="96"/>
        <end position="117"/>
    </location>
</feature>
<organism evidence="4">
    <name type="scientific">Bionectria ochroleuca</name>
    <name type="common">Gliocladium roseum</name>
    <dbReference type="NCBI Taxonomy" id="29856"/>
    <lineage>
        <taxon>Eukaryota</taxon>
        <taxon>Fungi</taxon>
        <taxon>Dikarya</taxon>
        <taxon>Ascomycota</taxon>
        <taxon>Pezizomycotina</taxon>
        <taxon>Sordariomycetes</taxon>
        <taxon>Hypocreomycetidae</taxon>
        <taxon>Hypocreales</taxon>
        <taxon>Bionectriaceae</taxon>
        <taxon>Clonostachys</taxon>
    </lineage>
</organism>